<accession>A0A9P7TWN7</accession>
<dbReference type="Proteomes" id="UP000707071">
    <property type="component" value="Unassembled WGS sequence"/>
</dbReference>
<sequence length="77" mass="8075">MEGSNAARLVEGAPCMQDPSVVTQDVNAGCERGVDKAARKERLCVLERRGGVEDSSQSASDNGDSGHSLVPRFDAAL</sequence>
<dbReference type="AlphaFoldDB" id="A0A9P7TWN7"/>
<feature type="compositionally biased region" description="Polar residues" evidence="1">
    <location>
        <begin position="54"/>
        <end position="65"/>
    </location>
</feature>
<name>A0A9P7TWN7_9HYPO</name>
<protein>
    <submittedName>
        <fullName evidence="2">Uncharacterized protein</fullName>
    </submittedName>
</protein>
<gene>
    <name evidence="2" type="ORF">E4U09_005408</name>
</gene>
<comment type="caution">
    <text evidence="2">The sequence shown here is derived from an EMBL/GenBank/DDBJ whole genome shotgun (WGS) entry which is preliminary data.</text>
</comment>
<dbReference type="EMBL" id="SRRH01000454">
    <property type="protein sequence ID" value="KAG6288700.1"/>
    <property type="molecule type" value="Genomic_DNA"/>
</dbReference>
<organism evidence="2 3">
    <name type="scientific">Claviceps aff. purpurea</name>
    <dbReference type="NCBI Taxonomy" id="1967640"/>
    <lineage>
        <taxon>Eukaryota</taxon>
        <taxon>Fungi</taxon>
        <taxon>Dikarya</taxon>
        <taxon>Ascomycota</taxon>
        <taxon>Pezizomycotina</taxon>
        <taxon>Sordariomycetes</taxon>
        <taxon>Hypocreomycetidae</taxon>
        <taxon>Hypocreales</taxon>
        <taxon>Clavicipitaceae</taxon>
        <taxon>Claviceps</taxon>
    </lineage>
</organism>
<evidence type="ECO:0000313" key="3">
    <source>
        <dbReference type="Proteomes" id="UP000707071"/>
    </source>
</evidence>
<keyword evidence="3" id="KW-1185">Reference proteome</keyword>
<evidence type="ECO:0000256" key="1">
    <source>
        <dbReference type="SAM" id="MobiDB-lite"/>
    </source>
</evidence>
<evidence type="ECO:0000313" key="2">
    <source>
        <dbReference type="EMBL" id="KAG6288700.1"/>
    </source>
</evidence>
<reference evidence="2 3" key="1">
    <citation type="journal article" date="2020" name="bioRxiv">
        <title>Whole genome comparisons of ergot fungi reveals the divergence and evolution of species within the genus Claviceps are the result of varying mechanisms driving genome evolution and host range expansion.</title>
        <authorList>
            <person name="Wyka S.A."/>
            <person name="Mondo S.J."/>
            <person name="Liu M."/>
            <person name="Dettman J."/>
            <person name="Nalam V."/>
            <person name="Broders K.D."/>
        </authorList>
    </citation>
    <scope>NUCLEOTIDE SEQUENCE [LARGE SCALE GENOMIC DNA]</scope>
    <source>
        <strain evidence="2 3">Clav52</strain>
    </source>
</reference>
<feature type="region of interest" description="Disordered" evidence="1">
    <location>
        <begin position="48"/>
        <end position="77"/>
    </location>
</feature>
<proteinExistence type="predicted"/>